<organism evidence="1 2">
    <name type="scientific">Terrabacter terrigena</name>
    <dbReference type="NCBI Taxonomy" id="574718"/>
    <lineage>
        <taxon>Bacteria</taxon>
        <taxon>Bacillati</taxon>
        <taxon>Actinomycetota</taxon>
        <taxon>Actinomycetes</taxon>
        <taxon>Micrococcales</taxon>
        <taxon>Intrasporangiaceae</taxon>
        <taxon>Terrabacter</taxon>
    </lineage>
</organism>
<evidence type="ECO:0000313" key="2">
    <source>
        <dbReference type="Proteomes" id="UP001597046"/>
    </source>
</evidence>
<keyword evidence="2" id="KW-1185">Reference proteome</keyword>
<protein>
    <submittedName>
        <fullName evidence="1">Uncharacterized protein</fullName>
    </submittedName>
</protein>
<dbReference type="Proteomes" id="UP001597046">
    <property type="component" value="Unassembled WGS sequence"/>
</dbReference>
<gene>
    <name evidence="1" type="ORF">ACFQ2V_12025</name>
</gene>
<accession>A0ABW3MWU3</accession>
<name>A0ABW3MWU3_9MICO</name>
<sequence length="82" mass="8714">MAKIEKPAPPLSIGTHIVDVPCPRCGSLETILVRLSSVLTEGTGDDTTLKLRARSKAVDHMCGSRRLLDGAGVLTLSTIDEE</sequence>
<dbReference type="EMBL" id="JBHTKH010000007">
    <property type="protein sequence ID" value="MFD1055036.1"/>
    <property type="molecule type" value="Genomic_DNA"/>
</dbReference>
<dbReference type="RefSeq" id="WP_386052940.1">
    <property type="nucleotide sequence ID" value="NZ_JBHTKH010000007.1"/>
</dbReference>
<comment type="caution">
    <text evidence="1">The sequence shown here is derived from an EMBL/GenBank/DDBJ whole genome shotgun (WGS) entry which is preliminary data.</text>
</comment>
<reference evidence="2" key="1">
    <citation type="journal article" date="2019" name="Int. J. Syst. Evol. Microbiol.">
        <title>The Global Catalogue of Microorganisms (GCM) 10K type strain sequencing project: providing services to taxonomists for standard genome sequencing and annotation.</title>
        <authorList>
            <consortium name="The Broad Institute Genomics Platform"/>
            <consortium name="The Broad Institute Genome Sequencing Center for Infectious Disease"/>
            <person name="Wu L."/>
            <person name="Ma J."/>
        </authorList>
    </citation>
    <scope>NUCLEOTIDE SEQUENCE [LARGE SCALE GENOMIC DNA]</scope>
    <source>
        <strain evidence="2">CCUG 57508</strain>
    </source>
</reference>
<proteinExistence type="predicted"/>
<evidence type="ECO:0000313" key="1">
    <source>
        <dbReference type="EMBL" id="MFD1055036.1"/>
    </source>
</evidence>